<dbReference type="InterPro" id="IPR008266">
    <property type="entry name" value="Tyr_kinase_AS"/>
</dbReference>
<proteinExistence type="predicted"/>
<gene>
    <name evidence="2" type="ORF">E1B28_000536</name>
</gene>
<dbReference type="OrthoDB" id="3271139at2759"/>
<dbReference type="SUPFAM" id="SSF56112">
    <property type="entry name" value="Protein kinase-like (PK-like)"/>
    <property type="match status" value="1"/>
</dbReference>
<dbReference type="AlphaFoldDB" id="A0A9P7V1M7"/>
<reference evidence="2" key="1">
    <citation type="journal article" date="2021" name="Genome Biol. Evol.">
        <title>The assembled and annotated genome of the fairy-ring fungus Marasmius oreades.</title>
        <authorList>
            <person name="Hiltunen M."/>
            <person name="Ament-Velasquez S.L."/>
            <person name="Johannesson H."/>
        </authorList>
    </citation>
    <scope>NUCLEOTIDE SEQUENCE</scope>
    <source>
        <strain evidence="2">03SP1</strain>
    </source>
</reference>
<protein>
    <recommendedName>
        <fullName evidence="1">Fungal-type protein kinase domain-containing protein</fullName>
    </recommendedName>
</protein>
<dbReference type="Gene3D" id="1.10.510.10">
    <property type="entry name" value="Transferase(Phosphotransferase) domain 1"/>
    <property type="match status" value="1"/>
</dbReference>
<dbReference type="Proteomes" id="UP001049176">
    <property type="component" value="Chromosome 1"/>
</dbReference>
<dbReference type="PROSITE" id="PS00109">
    <property type="entry name" value="PROTEIN_KINASE_TYR"/>
    <property type="match status" value="1"/>
</dbReference>
<accession>A0A9P7V1M7</accession>
<evidence type="ECO:0000259" key="1">
    <source>
        <dbReference type="Pfam" id="PF17667"/>
    </source>
</evidence>
<dbReference type="EMBL" id="CM032181">
    <property type="protein sequence ID" value="KAG7098614.1"/>
    <property type="molecule type" value="Genomic_DNA"/>
</dbReference>
<dbReference type="PANTHER" id="PTHR38248">
    <property type="entry name" value="FUNK1 6"/>
    <property type="match status" value="1"/>
</dbReference>
<comment type="caution">
    <text evidence="2">The sequence shown here is derived from an EMBL/GenBank/DDBJ whole genome shotgun (WGS) entry which is preliminary data.</text>
</comment>
<evidence type="ECO:0000313" key="2">
    <source>
        <dbReference type="EMBL" id="KAG7098614.1"/>
    </source>
</evidence>
<organism evidence="2 3">
    <name type="scientific">Marasmius oreades</name>
    <name type="common">fairy-ring Marasmius</name>
    <dbReference type="NCBI Taxonomy" id="181124"/>
    <lineage>
        <taxon>Eukaryota</taxon>
        <taxon>Fungi</taxon>
        <taxon>Dikarya</taxon>
        <taxon>Basidiomycota</taxon>
        <taxon>Agaricomycotina</taxon>
        <taxon>Agaricomycetes</taxon>
        <taxon>Agaricomycetidae</taxon>
        <taxon>Agaricales</taxon>
        <taxon>Marasmiineae</taxon>
        <taxon>Marasmiaceae</taxon>
        <taxon>Marasmius</taxon>
    </lineage>
</organism>
<dbReference type="Pfam" id="PF17667">
    <property type="entry name" value="Pkinase_fungal"/>
    <property type="match status" value="1"/>
</dbReference>
<evidence type="ECO:0000313" key="3">
    <source>
        <dbReference type="Proteomes" id="UP001049176"/>
    </source>
</evidence>
<dbReference type="GO" id="GO:0004672">
    <property type="term" value="F:protein kinase activity"/>
    <property type="evidence" value="ECO:0007669"/>
    <property type="project" value="InterPro"/>
</dbReference>
<sequence length="710" mass="81687">MIREDHPSELIECSNADFIQTYFQRNFLDDTLVDSIVEKLRGGNVLLKNGWPDLRVENDTFAPLSRVASAIAKVAESCGVKEKRNFWVVSNPTKAGEFDTMGYRHFPDVRCVSNDTKIQLCCPERVANKNASNHIQPDEENEGRFSRAAHNVSVLGELKPHDAKATAQDDEKKLLFAANEIMFDDPTRRFIFGFTIEATTMQIWFFCRSHIARCEKFNYHQEPRPFIKFLLAVMFGSREQLGWDPTVTRLSKTVNGSNIIGYEYKIGRRTFHTIGNPISELSAYHLVSPATRVWKVVTQTGTSGSMYVLTDVRPYKDAKLEKEILDDMFDKLAKVDKENSRNGTPTTHAEAAKPFFLTILEDGPVANTEGENDVTVLPPTYQQVQWTDAQQLCIRFSSRDLISDGLPLPDPYKLHVRRFERRKHVRRLVKEICESVYELTDMLQFIKCMKDVLRGLFYLRLAGYVHRDVSPGNCLFHLNQGKVSDVEFGKHESSCTVHDPITGTKEFMAVEYADGNYLYVSQLAPHLRTGPSRILSLPSLSIDVDRRVIFNYYHDVESVAWIYLWFLHNRFPSSIHKALTPNKRAELRKLYEESSRYFWAVSVWRANVVTGISSILTELARRFISLYAGNEELVMPLALFEDLREAYENLEKEPQEPRTQDPCFHWPRSLFSLKLYETYIACFQEILDKQNSRGIFTIPVKATCILLESE</sequence>
<name>A0A9P7V1M7_9AGAR</name>
<dbReference type="GeneID" id="66069612"/>
<feature type="domain" description="Fungal-type protein kinase" evidence="1">
    <location>
        <begin position="146"/>
        <end position="566"/>
    </location>
</feature>
<dbReference type="PANTHER" id="PTHR38248:SF2">
    <property type="entry name" value="FUNK1 11"/>
    <property type="match status" value="1"/>
</dbReference>
<keyword evidence="3" id="KW-1185">Reference proteome</keyword>
<dbReference type="InterPro" id="IPR011009">
    <property type="entry name" value="Kinase-like_dom_sf"/>
</dbReference>
<dbReference type="InterPro" id="IPR040976">
    <property type="entry name" value="Pkinase_fungal"/>
</dbReference>
<dbReference type="RefSeq" id="XP_043015084.1">
    <property type="nucleotide sequence ID" value="XM_043146382.1"/>
</dbReference>